<dbReference type="STRING" id="269796.Rru_A3476"/>
<dbReference type="PROSITE" id="PS50931">
    <property type="entry name" value="HTH_LYSR"/>
    <property type="match status" value="1"/>
</dbReference>
<dbReference type="Pfam" id="PF03466">
    <property type="entry name" value="LysR_substrate"/>
    <property type="match status" value="1"/>
</dbReference>
<keyword evidence="4" id="KW-0804">Transcription</keyword>
<dbReference type="AlphaFoldDB" id="Q2RNM5"/>
<dbReference type="PATRIC" id="fig|269796.9.peg.3592"/>
<protein>
    <submittedName>
        <fullName evidence="6">Transcriptional regulator, LysR family</fullName>
    </submittedName>
</protein>
<name>Q2RNM5_RHORT</name>
<dbReference type="PANTHER" id="PTHR30537">
    <property type="entry name" value="HTH-TYPE TRANSCRIPTIONAL REGULATOR"/>
    <property type="match status" value="1"/>
</dbReference>
<proteinExistence type="inferred from homology"/>
<dbReference type="EnsemblBacteria" id="ABC24270">
    <property type="protein sequence ID" value="ABC24270"/>
    <property type="gene ID" value="Rru_A3476"/>
</dbReference>
<dbReference type="GO" id="GO:0043565">
    <property type="term" value="F:sequence-specific DNA binding"/>
    <property type="evidence" value="ECO:0007669"/>
    <property type="project" value="TreeGrafter"/>
</dbReference>
<dbReference type="HOGENOM" id="CLU_039613_16_4_5"/>
<dbReference type="GO" id="GO:0006351">
    <property type="term" value="P:DNA-templated transcription"/>
    <property type="evidence" value="ECO:0007669"/>
    <property type="project" value="TreeGrafter"/>
</dbReference>
<dbReference type="SUPFAM" id="SSF53850">
    <property type="entry name" value="Periplasmic binding protein-like II"/>
    <property type="match status" value="1"/>
</dbReference>
<keyword evidence="3" id="KW-0238">DNA-binding</keyword>
<dbReference type="Proteomes" id="UP000001929">
    <property type="component" value="Chromosome"/>
</dbReference>
<gene>
    <name evidence="6" type="ordered locus">Rru_A3476</name>
</gene>
<dbReference type="GO" id="GO:0003700">
    <property type="term" value="F:DNA-binding transcription factor activity"/>
    <property type="evidence" value="ECO:0007669"/>
    <property type="project" value="InterPro"/>
</dbReference>
<dbReference type="Pfam" id="PF00126">
    <property type="entry name" value="HTH_1"/>
    <property type="match status" value="1"/>
</dbReference>
<evidence type="ECO:0000256" key="2">
    <source>
        <dbReference type="ARBA" id="ARBA00023015"/>
    </source>
</evidence>
<dbReference type="InterPro" id="IPR036388">
    <property type="entry name" value="WH-like_DNA-bd_sf"/>
</dbReference>
<sequence length="293" mass="30825">MDTEAVTVFVTAAAAGSLSAAARRLAITPMTATRRLAGLERVLGLRLMQRTTRAVSLTPEGEAFLPYAQAMVESEAAGRAMLRSAAIGVSGLLRVTTPAAFGRKIIAPLIPGLLRAHPELRIDLDLNDAVVDIVATGADLAIRIAVLRDSALIAHKVAASPRVLCAAPAYLAERGTPRLLADLAGHDCLTQTGTTHWPFQADRRDLKARVNGRFSANGIEALHGACLGGAGIALLALWNVGDDLAAGRLVRITLEDAAALDLSIWAVYPSARFVLPKLRVFIQALEGALRPAA</sequence>
<evidence type="ECO:0000256" key="1">
    <source>
        <dbReference type="ARBA" id="ARBA00009437"/>
    </source>
</evidence>
<dbReference type="InterPro" id="IPR000847">
    <property type="entry name" value="LysR_HTH_N"/>
</dbReference>
<accession>Q2RNM5</accession>
<dbReference type="KEGG" id="rru:Rru_A3476"/>
<dbReference type="InterPro" id="IPR005119">
    <property type="entry name" value="LysR_subst-bd"/>
</dbReference>
<dbReference type="Gene3D" id="3.40.190.290">
    <property type="match status" value="1"/>
</dbReference>
<dbReference type="InterPro" id="IPR058163">
    <property type="entry name" value="LysR-type_TF_proteobact-type"/>
</dbReference>
<dbReference type="PANTHER" id="PTHR30537:SF5">
    <property type="entry name" value="HTH-TYPE TRANSCRIPTIONAL ACTIVATOR TTDR-RELATED"/>
    <property type="match status" value="1"/>
</dbReference>
<keyword evidence="2" id="KW-0805">Transcription regulation</keyword>
<dbReference type="CDD" id="cd08422">
    <property type="entry name" value="PBP2_CrgA_like"/>
    <property type="match status" value="1"/>
</dbReference>
<dbReference type="RefSeq" id="WP_011391223.1">
    <property type="nucleotide sequence ID" value="NC_007643.1"/>
</dbReference>
<feature type="domain" description="HTH lysR-type" evidence="5">
    <location>
        <begin position="1"/>
        <end position="58"/>
    </location>
</feature>
<dbReference type="PhylomeDB" id="Q2RNM5"/>
<dbReference type="Gene3D" id="1.10.10.10">
    <property type="entry name" value="Winged helix-like DNA-binding domain superfamily/Winged helix DNA-binding domain"/>
    <property type="match status" value="1"/>
</dbReference>
<dbReference type="EMBL" id="CP000230">
    <property type="protein sequence ID" value="ABC24270.1"/>
    <property type="molecule type" value="Genomic_DNA"/>
</dbReference>
<evidence type="ECO:0000256" key="3">
    <source>
        <dbReference type="ARBA" id="ARBA00023125"/>
    </source>
</evidence>
<evidence type="ECO:0000313" key="7">
    <source>
        <dbReference type="Proteomes" id="UP000001929"/>
    </source>
</evidence>
<keyword evidence="7" id="KW-1185">Reference proteome</keyword>
<dbReference type="InterPro" id="IPR036390">
    <property type="entry name" value="WH_DNA-bd_sf"/>
</dbReference>
<reference evidence="6 7" key="1">
    <citation type="journal article" date="2011" name="Stand. Genomic Sci.">
        <title>Complete genome sequence of Rhodospirillum rubrum type strain (S1).</title>
        <authorList>
            <person name="Munk A.C."/>
            <person name="Copeland A."/>
            <person name="Lucas S."/>
            <person name="Lapidus A."/>
            <person name="Del Rio T.G."/>
            <person name="Barry K."/>
            <person name="Detter J.C."/>
            <person name="Hammon N."/>
            <person name="Israni S."/>
            <person name="Pitluck S."/>
            <person name="Brettin T."/>
            <person name="Bruce D."/>
            <person name="Han C."/>
            <person name="Tapia R."/>
            <person name="Gilna P."/>
            <person name="Schmutz J."/>
            <person name="Larimer F."/>
            <person name="Land M."/>
            <person name="Kyrpides N.C."/>
            <person name="Mavromatis K."/>
            <person name="Richardson P."/>
            <person name="Rohde M."/>
            <person name="Goker M."/>
            <person name="Klenk H.P."/>
            <person name="Zhang Y."/>
            <person name="Roberts G.P."/>
            <person name="Reslewic S."/>
            <person name="Schwartz D.C."/>
        </authorList>
    </citation>
    <scope>NUCLEOTIDE SEQUENCE [LARGE SCALE GENOMIC DNA]</scope>
    <source>
        <strain evidence="7">ATCC 11170 / ATH 1.1.1 / DSM 467 / LMG 4362 / NCIMB 8255 / S1</strain>
    </source>
</reference>
<evidence type="ECO:0000256" key="4">
    <source>
        <dbReference type="ARBA" id="ARBA00023163"/>
    </source>
</evidence>
<dbReference type="eggNOG" id="COG0583">
    <property type="taxonomic scope" value="Bacteria"/>
</dbReference>
<evidence type="ECO:0000259" key="5">
    <source>
        <dbReference type="PROSITE" id="PS50931"/>
    </source>
</evidence>
<comment type="similarity">
    <text evidence="1">Belongs to the LysR transcriptional regulatory family.</text>
</comment>
<organism evidence="6 7">
    <name type="scientific">Rhodospirillum rubrum (strain ATCC 11170 / ATH 1.1.1 / DSM 467 / LMG 4362 / NCIMB 8255 / S1)</name>
    <dbReference type="NCBI Taxonomy" id="269796"/>
    <lineage>
        <taxon>Bacteria</taxon>
        <taxon>Pseudomonadati</taxon>
        <taxon>Pseudomonadota</taxon>
        <taxon>Alphaproteobacteria</taxon>
        <taxon>Rhodospirillales</taxon>
        <taxon>Rhodospirillaceae</taxon>
        <taxon>Rhodospirillum</taxon>
    </lineage>
</organism>
<evidence type="ECO:0000313" key="6">
    <source>
        <dbReference type="EMBL" id="ABC24270.1"/>
    </source>
</evidence>
<dbReference type="SUPFAM" id="SSF46785">
    <property type="entry name" value="Winged helix' DNA-binding domain"/>
    <property type="match status" value="1"/>
</dbReference>